<keyword evidence="3" id="KW-0809">Transit peptide</keyword>
<feature type="domain" description="DYW" evidence="6">
    <location>
        <begin position="563"/>
        <end position="607"/>
    </location>
</feature>
<evidence type="ECO:0000313" key="7">
    <source>
        <dbReference type="Proteomes" id="UP000515123"/>
    </source>
</evidence>
<feature type="compositionally biased region" description="Pro residues" evidence="5">
    <location>
        <begin position="24"/>
        <end position="33"/>
    </location>
</feature>
<dbReference type="RefSeq" id="XP_020091169.1">
    <property type="nucleotide sequence ID" value="XM_020235580.1"/>
</dbReference>
<proteinExistence type="inferred from homology"/>
<keyword evidence="2" id="KW-0677">Repeat</keyword>
<feature type="repeat" description="PPR" evidence="4">
    <location>
        <begin position="383"/>
        <end position="418"/>
    </location>
</feature>
<dbReference type="FunFam" id="1.25.40.10:FF:000348">
    <property type="entry name" value="Pentatricopeptide repeat-containing protein chloroplastic"/>
    <property type="match status" value="1"/>
</dbReference>
<feature type="repeat" description="PPR" evidence="4">
    <location>
        <begin position="1603"/>
        <end position="1637"/>
    </location>
</feature>
<feature type="repeat" description="PPR" evidence="4">
    <location>
        <begin position="1272"/>
        <end position="1306"/>
    </location>
</feature>
<feature type="repeat" description="PPR" evidence="4">
    <location>
        <begin position="1062"/>
        <end position="1096"/>
    </location>
</feature>
<feature type="repeat" description="PPR" evidence="4">
    <location>
        <begin position="1377"/>
        <end position="1411"/>
    </location>
</feature>
<feature type="repeat" description="PPR" evidence="4">
    <location>
        <begin position="1307"/>
        <end position="1341"/>
    </location>
</feature>
<keyword evidence="7" id="KW-1185">Reference proteome</keyword>
<evidence type="ECO:0000256" key="2">
    <source>
        <dbReference type="ARBA" id="ARBA00022737"/>
    </source>
</evidence>
<dbReference type="Pfam" id="PF13041">
    <property type="entry name" value="PPR_2"/>
    <property type="match status" value="11"/>
</dbReference>
<organism evidence="7 8">
    <name type="scientific">Ananas comosus</name>
    <name type="common">Pineapple</name>
    <name type="synonym">Ananas ananas</name>
    <dbReference type="NCBI Taxonomy" id="4615"/>
    <lineage>
        <taxon>Eukaryota</taxon>
        <taxon>Viridiplantae</taxon>
        <taxon>Streptophyta</taxon>
        <taxon>Embryophyta</taxon>
        <taxon>Tracheophyta</taxon>
        <taxon>Spermatophyta</taxon>
        <taxon>Magnoliopsida</taxon>
        <taxon>Liliopsida</taxon>
        <taxon>Poales</taxon>
        <taxon>Bromeliaceae</taxon>
        <taxon>Bromelioideae</taxon>
        <taxon>Ananas</taxon>
    </lineage>
</organism>
<dbReference type="OrthoDB" id="185373at2759"/>
<feature type="region of interest" description="Disordered" evidence="5">
    <location>
        <begin position="747"/>
        <end position="786"/>
    </location>
</feature>
<dbReference type="Gene3D" id="1.25.40.10">
    <property type="entry name" value="Tetratricopeptide repeat domain"/>
    <property type="match status" value="13"/>
</dbReference>
<feature type="repeat" description="PPR" evidence="4">
    <location>
        <begin position="1237"/>
        <end position="1271"/>
    </location>
</feature>
<gene>
    <name evidence="8" type="primary">LOC109712156</name>
</gene>
<feature type="repeat" description="PPR" evidence="4">
    <location>
        <begin position="1132"/>
        <end position="1166"/>
    </location>
</feature>
<dbReference type="PROSITE" id="PS51375">
    <property type="entry name" value="PPR"/>
    <property type="match status" value="25"/>
</dbReference>
<evidence type="ECO:0000256" key="5">
    <source>
        <dbReference type="SAM" id="MobiDB-lite"/>
    </source>
</evidence>
<feature type="repeat" description="PPR" evidence="4">
    <location>
        <begin position="922"/>
        <end position="956"/>
    </location>
</feature>
<feature type="repeat" description="PPR" evidence="4">
    <location>
        <begin position="1342"/>
        <end position="1376"/>
    </location>
</feature>
<feature type="compositionally biased region" description="Low complexity" evidence="5">
    <location>
        <begin position="9"/>
        <end position="23"/>
    </location>
</feature>
<dbReference type="InterPro" id="IPR046848">
    <property type="entry name" value="E_motif"/>
</dbReference>
<feature type="repeat" description="PPR" evidence="4">
    <location>
        <begin position="1027"/>
        <end position="1061"/>
    </location>
</feature>
<dbReference type="GeneID" id="109712156"/>
<dbReference type="Proteomes" id="UP000515123">
    <property type="component" value="Linkage group 6"/>
</dbReference>
<feature type="repeat" description="PPR" evidence="4">
    <location>
        <begin position="1097"/>
        <end position="1131"/>
    </location>
</feature>
<sequence>MLALSTTISSSSSSSSSCHSRPPQTFPPNPQPNLNPNSNPRRSSPREEALPNLFASFSTPSELQQLHAHLIKRGLPASALPSARVAAVCALSSPSAFSYARRLLRRSAAAGDPPETFRWNSHLHALSLSAAPTDALALFARLRLFDVPLDAYTLSFTLKACSHLTRLFMGRAVHALVEKLGFRSDVFLLNTVLHLYASCREMTVARLLFDRMPVRDVVTWNIMITHFSKTGEMESARELFDLMPERSVRSWTAMIAGYVQRKNPREAIRDFCEMEEIGMKPNEVTVVAVLAACADLCALDLGKRVHEYLDRCGFQKNVRVCNTLIDMYIKCGCVETARRVFDEMTERTVVTWSAMICGHAMHGQGREALDLFSSMTQEGLKPNGVTFVGLLHACSHMGLLEEGRKFFTSMTKDYGIAPKIEHFGCMVDLLSRAGLLKEARELIEKMPIKPNSVIWGAILGGARLHKNVEMGEEALRHLVVLDPLNDGYYVVLSNIYAEAGRWGDVARVRRMMKDRGLKKTPGWSTVELGGVVHEFVAGESDHPQIEEIYKMWDELVEEMTRRGYGLMNTPPGTPVRVMKNLRVCNDCHAALKLISEIAEREIVVRDRLSRTSEAAAIALWPLKSISEIAERDIASVGLKYPNGKILLGPIIFGPSRPGNKVRSNYAHKLEQNGPTVSGPIEMTCPKSPDPHRRLLPRLLHQCFHSKRHGCLPLTSPASALRSKTLNPKPHTTMRGRWWSHPIIPRTLPSTRSSSSSSTSSLLLARRPLSSPSSSSSSSSAAAEDTLNLEGHSPEHFPLSKLSSLLSERSWPISRFLRLLAPSLNPSHVSELFQKHPVKPHTALAFFDWIGRNPGFRHTVESHAALLKLLFQYKTRLNLEKIIVSMVKSCNNAEDMSAAMDTLKAIRRADGVGDDFSFSGGLSLRCYNFLLKSLAQFGMVEEMKFVFHQIQKDGILLDLFTYNTMIKVYCKEGNMIETKNYLRLLMKEQLDPDTFTCNSLILGFCKSKNFDRACWLFVMMPQIGCWRNEFSYTILIHGLCEAHRTDEAFLLWSKMGEDKCRPNVHTYTVMIDSLCKEAKIETARALLDEMTDRGIVPTVVTYNALVGGYCKSGRTKDALRIVNLMESSECKPDAWTYAMLINGLCNDNRVEDAEAMMNEAIKKNLVPNVVTYTNLIDGYCKLGKVDDAFRVKDFMQLNGCKPDVWVYTSLITGLLKKDRLEDAKEILNEIVANGLVPNVVTYTSLIDGYCKRGRVDGALEIFDLMDSKGCQPNAWTYNDLIYGFCQVRKVNKAMVLLTRMLRSGFSPNVITFTALIQGQCKEGYIDGAFRLLEMMEANELVPDHHTYSVLIDALCKAGRNEEAWSLFNNLPTKGIRANRVMYTNLIDGFCKAGNVNFARNLLEKMISDDCLPDSYTYSALIHGFCKEKLLQEALLLLDDMTKKGIEPTPVTYTTLIDKMLKEGNEDDAKRILDKMVLSGYKPNTFTYTVFIHAYCSDGRIEEAEKVMAEMEKEGVLLDLVTYSIFIDGCGNMGQLDRAFSALKHMMDSSCEPNYWTYSILLKHLLKKNNADSVFVDTSGMWNVLELETVLKLLEEMVKHGCTPNVVTYYSLISGFCKGGRLKETRMLLSHMKERGLSPNEEIYTLVITCCCNMKLYTEAISLISDMTEFGYQPRLESYKHLVLGLCDEGDSKKAKSVFCDLLEREYNYDEVAWKILIDGLLRKGHVDVCSELLFVMEDRGCCPSPQTYAMVAKESPEALNGLVGELEG</sequence>
<dbReference type="NCBIfam" id="TIGR00756">
    <property type="entry name" value="PPR"/>
    <property type="match status" value="24"/>
</dbReference>
<feature type="repeat" description="PPR" evidence="4">
    <location>
        <begin position="317"/>
        <end position="347"/>
    </location>
</feature>
<dbReference type="Pfam" id="PF20431">
    <property type="entry name" value="E_motif"/>
    <property type="match status" value="1"/>
</dbReference>
<evidence type="ECO:0000256" key="1">
    <source>
        <dbReference type="ARBA" id="ARBA00006643"/>
    </source>
</evidence>
<dbReference type="InterPro" id="IPR002885">
    <property type="entry name" value="PPR_rpt"/>
</dbReference>
<feature type="compositionally biased region" description="Low complexity" evidence="5">
    <location>
        <begin position="747"/>
        <end position="782"/>
    </location>
</feature>
<dbReference type="GO" id="GO:0006396">
    <property type="term" value="P:RNA processing"/>
    <property type="evidence" value="ECO:0007669"/>
    <property type="project" value="TreeGrafter"/>
</dbReference>
<feature type="repeat" description="PPR" evidence="4">
    <location>
        <begin position="1447"/>
        <end position="1481"/>
    </location>
</feature>
<dbReference type="InterPro" id="IPR011990">
    <property type="entry name" value="TPR-like_helical_dom_sf"/>
</dbReference>
<feature type="repeat" description="PPR" evidence="4">
    <location>
        <begin position="1167"/>
        <end position="1201"/>
    </location>
</feature>
<feature type="repeat" description="PPR" evidence="4">
    <location>
        <begin position="1482"/>
        <end position="1516"/>
    </location>
</feature>
<dbReference type="GO" id="GO:0003729">
    <property type="term" value="F:mRNA binding"/>
    <property type="evidence" value="ECO:0007669"/>
    <property type="project" value="TreeGrafter"/>
</dbReference>
<dbReference type="InterPro" id="IPR051114">
    <property type="entry name" value="Mito_RNA_Proc_CCM1"/>
</dbReference>
<evidence type="ECO:0000259" key="6">
    <source>
        <dbReference type="Pfam" id="PF14432"/>
    </source>
</evidence>
<dbReference type="PANTHER" id="PTHR47934:SF6">
    <property type="entry name" value="MITOCHONDRIAL GROUP I INTRON SPLICING FACTOR CCM1-RELATED"/>
    <property type="match status" value="1"/>
</dbReference>
<feature type="repeat" description="PPR" evidence="4">
    <location>
        <begin position="1708"/>
        <end position="1742"/>
    </location>
</feature>
<feature type="repeat" description="PPR" evidence="4">
    <location>
        <begin position="216"/>
        <end position="250"/>
    </location>
</feature>
<comment type="similarity">
    <text evidence="1">Belongs to the PPR family. PCMP-H subfamily.</text>
</comment>
<feature type="repeat" description="PPR" evidence="4">
    <location>
        <begin position="1638"/>
        <end position="1672"/>
    </location>
</feature>
<feature type="repeat" description="PPR" evidence="4">
    <location>
        <begin position="1202"/>
        <end position="1236"/>
    </location>
</feature>
<feature type="region of interest" description="Disordered" evidence="5">
    <location>
        <begin position="1"/>
        <end position="47"/>
    </location>
</feature>
<reference evidence="8" key="2">
    <citation type="submission" date="2025-08" db="UniProtKB">
        <authorList>
            <consortium name="RefSeq"/>
        </authorList>
    </citation>
    <scope>IDENTIFICATION</scope>
    <source>
        <tissue evidence="8">Leaf</tissue>
    </source>
</reference>
<evidence type="ECO:0000256" key="3">
    <source>
        <dbReference type="ARBA" id="ARBA00022946"/>
    </source>
</evidence>
<feature type="repeat" description="PPR" evidence="4">
    <location>
        <begin position="348"/>
        <end position="382"/>
    </location>
</feature>
<feature type="repeat" description="PPR" evidence="4">
    <location>
        <begin position="1517"/>
        <end position="1551"/>
    </location>
</feature>
<dbReference type="GO" id="GO:0007005">
    <property type="term" value="P:mitochondrion organization"/>
    <property type="evidence" value="ECO:0007669"/>
    <property type="project" value="TreeGrafter"/>
</dbReference>
<dbReference type="GO" id="GO:0008270">
    <property type="term" value="F:zinc ion binding"/>
    <property type="evidence" value="ECO:0007669"/>
    <property type="project" value="InterPro"/>
</dbReference>
<dbReference type="PANTHER" id="PTHR47934">
    <property type="entry name" value="PENTATRICOPEPTIDE REPEAT-CONTAINING PROTEIN PET309, MITOCHONDRIAL"/>
    <property type="match status" value="1"/>
</dbReference>
<feature type="repeat" description="PPR" evidence="4">
    <location>
        <begin position="1412"/>
        <end position="1446"/>
    </location>
</feature>
<dbReference type="InterPro" id="IPR032867">
    <property type="entry name" value="DYW_dom"/>
</dbReference>
<dbReference type="GO" id="GO:0005739">
    <property type="term" value="C:mitochondrion"/>
    <property type="evidence" value="ECO:0007669"/>
    <property type="project" value="TreeGrafter"/>
</dbReference>
<dbReference type="Pfam" id="PF12854">
    <property type="entry name" value="PPR_1"/>
    <property type="match status" value="1"/>
</dbReference>
<dbReference type="Pfam" id="PF14432">
    <property type="entry name" value="DYW_deaminase"/>
    <property type="match status" value="1"/>
</dbReference>
<feature type="repeat" description="PPR" evidence="4">
    <location>
        <begin position="992"/>
        <end position="1026"/>
    </location>
</feature>
<evidence type="ECO:0000256" key="4">
    <source>
        <dbReference type="PROSITE-ProRule" id="PRU00708"/>
    </source>
</evidence>
<evidence type="ECO:0000313" key="8">
    <source>
        <dbReference type="RefSeq" id="XP_020091169.1"/>
    </source>
</evidence>
<accession>A0A6P5F5A7</accession>
<reference evidence="7" key="1">
    <citation type="journal article" date="2015" name="Nat. Genet.">
        <title>The pineapple genome and the evolution of CAM photosynthesis.</title>
        <authorList>
            <person name="Ming R."/>
            <person name="VanBuren R."/>
            <person name="Wai C.M."/>
            <person name="Tang H."/>
            <person name="Schatz M.C."/>
            <person name="Bowers J.E."/>
            <person name="Lyons E."/>
            <person name="Wang M.L."/>
            <person name="Chen J."/>
            <person name="Biggers E."/>
            <person name="Zhang J."/>
            <person name="Huang L."/>
            <person name="Zhang L."/>
            <person name="Miao W."/>
            <person name="Zhang J."/>
            <person name="Ye Z."/>
            <person name="Miao C."/>
            <person name="Lin Z."/>
            <person name="Wang H."/>
            <person name="Zhou H."/>
            <person name="Yim W.C."/>
            <person name="Priest H.D."/>
            <person name="Zheng C."/>
            <person name="Woodhouse M."/>
            <person name="Edger P.P."/>
            <person name="Guyot R."/>
            <person name="Guo H.B."/>
            <person name="Guo H."/>
            <person name="Zheng G."/>
            <person name="Singh R."/>
            <person name="Sharma A."/>
            <person name="Min X."/>
            <person name="Zheng Y."/>
            <person name="Lee H."/>
            <person name="Gurtowski J."/>
            <person name="Sedlazeck F.J."/>
            <person name="Harkess A."/>
            <person name="McKain M.R."/>
            <person name="Liao Z."/>
            <person name="Fang J."/>
            <person name="Liu J."/>
            <person name="Zhang X."/>
            <person name="Zhang Q."/>
            <person name="Hu W."/>
            <person name="Qin Y."/>
            <person name="Wang K."/>
            <person name="Chen L.Y."/>
            <person name="Shirley N."/>
            <person name="Lin Y.R."/>
            <person name="Liu L.Y."/>
            <person name="Hernandez A.G."/>
            <person name="Wright C.L."/>
            <person name="Bulone V."/>
            <person name="Tuskan G.A."/>
            <person name="Heath K."/>
            <person name="Zee F."/>
            <person name="Moore P.H."/>
            <person name="Sunkar R."/>
            <person name="Leebens-Mack J.H."/>
            <person name="Mockler T."/>
            <person name="Bennetzen J.L."/>
            <person name="Freeling M."/>
            <person name="Sankoff D."/>
            <person name="Paterson A.H."/>
            <person name="Zhu X."/>
            <person name="Yang X."/>
            <person name="Smith J.A."/>
            <person name="Cushman J.C."/>
            <person name="Paull R.E."/>
            <person name="Yu Q."/>
        </authorList>
    </citation>
    <scope>NUCLEOTIDE SEQUENCE [LARGE SCALE GENOMIC DNA]</scope>
    <source>
        <strain evidence="7">cv. F153</strain>
    </source>
</reference>
<protein>
    <submittedName>
        <fullName evidence="8">Uncharacterized protein LOC109712156</fullName>
    </submittedName>
</protein>
<feature type="repeat" description="PPR" evidence="4">
    <location>
        <begin position="957"/>
        <end position="991"/>
    </location>
</feature>
<name>A0A6P5F5A7_ANACO</name>
<dbReference type="Pfam" id="PF01535">
    <property type="entry name" value="PPR"/>
    <property type="match status" value="5"/>
</dbReference>
<dbReference type="FunFam" id="1.25.40.10:FF:000690">
    <property type="entry name" value="Pentatricopeptide repeat-containing protein"/>
    <property type="match status" value="1"/>
</dbReference>